<name>A0AAW1LN04_POPJA</name>
<organism evidence="1 2">
    <name type="scientific">Popillia japonica</name>
    <name type="common">Japanese beetle</name>
    <dbReference type="NCBI Taxonomy" id="7064"/>
    <lineage>
        <taxon>Eukaryota</taxon>
        <taxon>Metazoa</taxon>
        <taxon>Ecdysozoa</taxon>
        <taxon>Arthropoda</taxon>
        <taxon>Hexapoda</taxon>
        <taxon>Insecta</taxon>
        <taxon>Pterygota</taxon>
        <taxon>Neoptera</taxon>
        <taxon>Endopterygota</taxon>
        <taxon>Coleoptera</taxon>
        <taxon>Polyphaga</taxon>
        <taxon>Scarabaeiformia</taxon>
        <taxon>Scarabaeidae</taxon>
        <taxon>Rutelinae</taxon>
        <taxon>Popillia</taxon>
    </lineage>
</organism>
<comment type="caution">
    <text evidence="1">The sequence shown here is derived from an EMBL/GenBank/DDBJ whole genome shotgun (WGS) entry which is preliminary data.</text>
</comment>
<protein>
    <submittedName>
        <fullName evidence="1">Uncharacterized protein</fullName>
    </submittedName>
</protein>
<reference evidence="1 2" key="1">
    <citation type="journal article" date="2024" name="BMC Genomics">
        <title>De novo assembly and annotation of Popillia japonica's genome with initial clues to its potential as an invasive pest.</title>
        <authorList>
            <person name="Cucini C."/>
            <person name="Boschi S."/>
            <person name="Funari R."/>
            <person name="Cardaioli E."/>
            <person name="Iannotti N."/>
            <person name="Marturano G."/>
            <person name="Paoli F."/>
            <person name="Bruttini M."/>
            <person name="Carapelli A."/>
            <person name="Frati F."/>
            <person name="Nardi F."/>
        </authorList>
    </citation>
    <scope>NUCLEOTIDE SEQUENCE [LARGE SCALE GENOMIC DNA]</scope>
    <source>
        <strain evidence="1">DMR45628</strain>
    </source>
</reference>
<gene>
    <name evidence="1" type="ORF">QE152_g12607</name>
</gene>
<proteinExistence type="predicted"/>
<dbReference type="EMBL" id="JASPKY010000115">
    <property type="protein sequence ID" value="KAK9736287.1"/>
    <property type="molecule type" value="Genomic_DNA"/>
</dbReference>
<keyword evidence="2" id="KW-1185">Reference proteome</keyword>
<evidence type="ECO:0000313" key="2">
    <source>
        <dbReference type="Proteomes" id="UP001458880"/>
    </source>
</evidence>
<sequence>MPYIGTEISPTGKPINAKGTLINKYRNLKRSYRDINAEPCETEGVPESEFLAHDLCESKSWLACNVESWSEVMEQWNKTFSRRQQSNTKAVAEFLQQYPILKLNKAPTLVELDSNRLYTCGEVLMLHWDELLKRIKDFSLQKDKIPSYFRQ</sequence>
<dbReference type="AlphaFoldDB" id="A0AAW1LN04"/>
<evidence type="ECO:0000313" key="1">
    <source>
        <dbReference type="EMBL" id="KAK9736287.1"/>
    </source>
</evidence>
<dbReference type="Proteomes" id="UP001458880">
    <property type="component" value="Unassembled WGS sequence"/>
</dbReference>
<accession>A0AAW1LN04</accession>